<dbReference type="Proteomes" id="UP001148629">
    <property type="component" value="Unassembled WGS sequence"/>
</dbReference>
<dbReference type="EMBL" id="JANRMS010000437">
    <property type="protein sequence ID" value="KAJ3539873.1"/>
    <property type="molecule type" value="Genomic_DNA"/>
</dbReference>
<gene>
    <name evidence="1" type="ORF">NM208_g5307</name>
</gene>
<protein>
    <submittedName>
        <fullName evidence="1">Uncharacterized protein</fullName>
    </submittedName>
</protein>
<sequence length="730" mass="81677">METKSAKKSRGSYSYGGCATCRRRHVKCDKVRPVCLTCKAIGVTCEGFQDAGLRWVTTAGASGSKVSKSLTRTPRRPFYPEQSQVSNSKEVESTLSDKTLDESLLSLEARSKDFATPSDEGVTIGPFGVFSVENITPEPPTRSLDVDIEPPQGIISKTGTRDASVPERNTQSYAIESGSALELLPSTDNLLDWTDLFDLDSGFSWRPSEAVNDINMPDFSLPTSSPVAAVDILQFQASIETQDTPESSLPRPVFSEVIAVEDAQLLLKHFNDCMIAHIWSLPLAQKCSLDIHIDAAVATLARLTFLTTRTVSHASLSHLYSVLSLSAMHLAHIKGQSNVQHWHNLAGSMSKKAKNNFRYSLEHEISPKAAKYKDLVLAISSILTFAILYDDQDDARAYMLDSERLLRTCGLAKRRISRKASYLHHTYTWVRIVGESTYVLHKFDNPNVKSKQGQGSPDAAAGLFPEGPYTNYRQAHPNPRLDDFLGLEPFQLDVDMDKVDSRDIESPLSHIHLEDNQGKSDSALRFLYGVSETWLSLVSQTTRLANFMARLAQSKEKFDSSSLDSLESHKKRLENLVWALAQSTPPPQMEETSKYTPRDHLVRALNYTLVIFFYRRIRDVNPSILQQHIDNVIEALREFDAACERDGIDGPGSPWPAFLAGCEAMHTSQRKYFSGWLQNSFEKTGFTRFRTIISCMHEVWRRQGEGMGIGQPNGTWVQVCQEQDLYVMLC</sequence>
<comment type="caution">
    <text evidence="1">The sequence shown here is derived from an EMBL/GenBank/DDBJ whole genome shotgun (WGS) entry which is preliminary data.</text>
</comment>
<organism evidence="1 2">
    <name type="scientific">Fusarium decemcellulare</name>
    <dbReference type="NCBI Taxonomy" id="57161"/>
    <lineage>
        <taxon>Eukaryota</taxon>
        <taxon>Fungi</taxon>
        <taxon>Dikarya</taxon>
        <taxon>Ascomycota</taxon>
        <taxon>Pezizomycotina</taxon>
        <taxon>Sordariomycetes</taxon>
        <taxon>Hypocreomycetidae</taxon>
        <taxon>Hypocreales</taxon>
        <taxon>Nectriaceae</taxon>
        <taxon>Fusarium</taxon>
        <taxon>Fusarium decemcellulare species complex</taxon>
    </lineage>
</organism>
<reference evidence="1" key="1">
    <citation type="submission" date="2022-08" db="EMBL/GenBank/DDBJ databases">
        <title>Genome Sequence of Fusarium decemcellulare.</title>
        <authorList>
            <person name="Buettner E."/>
        </authorList>
    </citation>
    <scope>NUCLEOTIDE SEQUENCE</scope>
    <source>
        <strain evidence="1">Babe19</strain>
    </source>
</reference>
<evidence type="ECO:0000313" key="1">
    <source>
        <dbReference type="EMBL" id="KAJ3539873.1"/>
    </source>
</evidence>
<proteinExistence type="predicted"/>
<accession>A0ACC1SHK6</accession>
<keyword evidence="2" id="KW-1185">Reference proteome</keyword>
<evidence type="ECO:0000313" key="2">
    <source>
        <dbReference type="Proteomes" id="UP001148629"/>
    </source>
</evidence>
<name>A0ACC1SHK6_9HYPO</name>